<reference evidence="4" key="1">
    <citation type="submission" date="2020-10" db="EMBL/GenBank/DDBJ databases">
        <authorList>
            <person name="Gilroy R."/>
        </authorList>
    </citation>
    <scope>NUCLEOTIDE SEQUENCE</scope>
    <source>
        <strain evidence="4">2478</strain>
    </source>
</reference>
<dbReference type="CDD" id="cd04301">
    <property type="entry name" value="NAT_SF"/>
    <property type="match status" value="1"/>
</dbReference>
<dbReference type="SUPFAM" id="SSF55729">
    <property type="entry name" value="Acyl-CoA N-acyltransferases (Nat)"/>
    <property type="match status" value="1"/>
</dbReference>
<evidence type="ECO:0000259" key="3">
    <source>
        <dbReference type="PROSITE" id="PS51186"/>
    </source>
</evidence>
<accession>A0A9D9IS60</accession>
<dbReference type="Gene3D" id="3.40.630.30">
    <property type="match status" value="1"/>
</dbReference>
<keyword evidence="1" id="KW-0808">Transferase</keyword>
<name>A0A9D9IS60_9BACT</name>
<gene>
    <name evidence="4" type="ORF">IAB80_02070</name>
</gene>
<dbReference type="PANTHER" id="PTHR43877:SF2">
    <property type="entry name" value="AMINOALKYLPHOSPHONATE N-ACETYLTRANSFERASE-RELATED"/>
    <property type="match status" value="1"/>
</dbReference>
<evidence type="ECO:0000256" key="1">
    <source>
        <dbReference type="ARBA" id="ARBA00022679"/>
    </source>
</evidence>
<dbReference type="EMBL" id="JADILZ010000021">
    <property type="protein sequence ID" value="MBO8477672.1"/>
    <property type="molecule type" value="Genomic_DNA"/>
</dbReference>
<sequence>MDTGYIFRPAGMADTGRIMEIIGQAKAQMKREGRDQWDENYPAERDISGDILSSSGYVLVSGELPVAYGAAVFSGEPAYSAIRGKWLSDLDYVVLHRLAVADEVKGRGVATVFMRKVEELAACRGIRSFKVDTRYDNIPMLKVFTRLGFSYCGEVRYGHGARMAFEKLI</sequence>
<keyword evidence="2" id="KW-0012">Acyltransferase</keyword>
<dbReference type="PANTHER" id="PTHR43877">
    <property type="entry name" value="AMINOALKYLPHOSPHONATE N-ACETYLTRANSFERASE-RELATED-RELATED"/>
    <property type="match status" value="1"/>
</dbReference>
<dbReference type="InterPro" id="IPR000182">
    <property type="entry name" value="GNAT_dom"/>
</dbReference>
<dbReference type="PROSITE" id="PS51186">
    <property type="entry name" value="GNAT"/>
    <property type="match status" value="1"/>
</dbReference>
<evidence type="ECO:0000313" key="4">
    <source>
        <dbReference type="EMBL" id="MBO8477672.1"/>
    </source>
</evidence>
<dbReference type="AlphaFoldDB" id="A0A9D9IS60"/>
<organism evidence="4 5">
    <name type="scientific">Candidatus Cryptobacteroides excrementipullorum</name>
    <dbReference type="NCBI Taxonomy" id="2840761"/>
    <lineage>
        <taxon>Bacteria</taxon>
        <taxon>Pseudomonadati</taxon>
        <taxon>Bacteroidota</taxon>
        <taxon>Bacteroidia</taxon>
        <taxon>Bacteroidales</taxon>
        <taxon>Candidatus Cryptobacteroides</taxon>
    </lineage>
</organism>
<dbReference type="InterPro" id="IPR050832">
    <property type="entry name" value="Bact_Acetyltransf"/>
</dbReference>
<evidence type="ECO:0000313" key="5">
    <source>
        <dbReference type="Proteomes" id="UP000823771"/>
    </source>
</evidence>
<proteinExistence type="predicted"/>
<evidence type="ECO:0000256" key="2">
    <source>
        <dbReference type="ARBA" id="ARBA00023315"/>
    </source>
</evidence>
<comment type="caution">
    <text evidence="4">The sequence shown here is derived from an EMBL/GenBank/DDBJ whole genome shotgun (WGS) entry which is preliminary data.</text>
</comment>
<dbReference type="InterPro" id="IPR016181">
    <property type="entry name" value="Acyl_CoA_acyltransferase"/>
</dbReference>
<protein>
    <submittedName>
        <fullName evidence="4">GNAT family N-acetyltransferase</fullName>
    </submittedName>
</protein>
<reference evidence="4" key="2">
    <citation type="journal article" date="2021" name="PeerJ">
        <title>Extensive microbial diversity within the chicken gut microbiome revealed by metagenomics and culture.</title>
        <authorList>
            <person name="Gilroy R."/>
            <person name="Ravi A."/>
            <person name="Getino M."/>
            <person name="Pursley I."/>
            <person name="Horton D.L."/>
            <person name="Alikhan N.F."/>
            <person name="Baker D."/>
            <person name="Gharbi K."/>
            <person name="Hall N."/>
            <person name="Watson M."/>
            <person name="Adriaenssens E.M."/>
            <person name="Foster-Nyarko E."/>
            <person name="Jarju S."/>
            <person name="Secka A."/>
            <person name="Antonio M."/>
            <person name="Oren A."/>
            <person name="Chaudhuri R.R."/>
            <person name="La Ragione R."/>
            <person name="Hildebrand F."/>
            <person name="Pallen M.J."/>
        </authorList>
    </citation>
    <scope>NUCLEOTIDE SEQUENCE</scope>
    <source>
        <strain evidence="4">2478</strain>
    </source>
</reference>
<feature type="domain" description="N-acetyltransferase" evidence="3">
    <location>
        <begin position="5"/>
        <end position="169"/>
    </location>
</feature>
<dbReference type="Pfam" id="PF00583">
    <property type="entry name" value="Acetyltransf_1"/>
    <property type="match status" value="1"/>
</dbReference>
<dbReference type="GO" id="GO:0016747">
    <property type="term" value="F:acyltransferase activity, transferring groups other than amino-acyl groups"/>
    <property type="evidence" value="ECO:0007669"/>
    <property type="project" value="InterPro"/>
</dbReference>
<dbReference type="Proteomes" id="UP000823771">
    <property type="component" value="Unassembled WGS sequence"/>
</dbReference>